<dbReference type="CDD" id="cd00082">
    <property type="entry name" value="HisKA"/>
    <property type="match status" value="1"/>
</dbReference>
<dbReference type="SMART" id="SM00388">
    <property type="entry name" value="HisKA"/>
    <property type="match status" value="1"/>
</dbReference>
<dbReference type="STRING" id="651561.BBI00_21610"/>
<feature type="transmembrane region" description="Helical" evidence="11">
    <location>
        <begin position="7"/>
        <end position="28"/>
    </location>
</feature>
<dbReference type="InterPro" id="IPR036890">
    <property type="entry name" value="HATPase_C_sf"/>
</dbReference>
<dbReference type="PROSITE" id="PS50109">
    <property type="entry name" value="HIS_KIN"/>
    <property type="match status" value="1"/>
</dbReference>
<evidence type="ECO:0000313" key="13">
    <source>
        <dbReference type="EMBL" id="OCA68799.1"/>
    </source>
</evidence>
<feature type="domain" description="Histidine kinase" evidence="12">
    <location>
        <begin position="232"/>
        <end position="448"/>
    </location>
</feature>
<keyword evidence="10 11" id="KW-0472">Membrane</keyword>
<evidence type="ECO:0000256" key="11">
    <source>
        <dbReference type="SAM" id="Phobius"/>
    </source>
</evidence>
<keyword evidence="6" id="KW-0808">Transferase</keyword>
<dbReference type="AlphaFoldDB" id="A0A1B8ZB08"/>
<feature type="transmembrane region" description="Helical" evidence="11">
    <location>
        <begin position="192"/>
        <end position="216"/>
    </location>
</feature>
<dbReference type="InterPro" id="IPR036097">
    <property type="entry name" value="HisK_dim/P_sf"/>
</dbReference>
<comment type="subcellular location">
    <subcellularLocation>
        <location evidence="2">Cell membrane</location>
        <topology evidence="2">Multi-pass membrane protein</topology>
    </subcellularLocation>
</comment>
<protein>
    <recommendedName>
        <fullName evidence="3">histidine kinase</fullName>
        <ecNumber evidence="3">2.7.13.3</ecNumber>
    </recommendedName>
</protein>
<proteinExistence type="predicted"/>
<dbReference type="GO" id="GO:0004721">
    <property type="term" value="F:phosphoprotein phosphatase activity"/>
    <property type="evidence" value="ECO:0007669"/>
    <property type="project" value="TreeGrafter"/>
</dbReference>
<dbReference type="PANTHER" id="PTHR45453:SF2">
    <property type="entry name" value="HISTIDINE KINASE"/>
    <property type="match status" value="1"/>
</dbReference>
<keyword evidence="8" id="KW-0418">Kinase</keyword>
<dbReference type="PANTHER" id="PTHR45453">
    <property type="entry name" value="PHOSPHATE REGULON SENSOR PROTEIN PHOR"/>
    <property type="match status" value="1"/>
</dbReference>
<accession>A0A1B8ZB08</accession>
<reference evidence="14" key="1">
    <citation type="submission" date="2016-07" db="EMBL/GenBank/DDBJ databases">
        <authorList>
            <person name="Florea S."/>
            <person name="Webb J.S."/>
            <person name="Jaromczyk J."/>
            <person name="Schardl C.L."/>
        </authorList>
    </citation>
    <scope>NUCLEOTIDE SEQUENCE [LARGE SCALE GENOMIC DNA]</scope>
    <source>
        <strain evidence="14">CC-VM-7</strain>
    </source>
</reference>
<keyword evidence="5" id="KW-0597">Phosphoprotein</keyword>
<dbReference type="InterPro" id="IPR003594">
    <property type="entry name" value="HATPase_dom"/>
</dbReference>
<dbReference type="SUPFAM" id="SSF47384">
    <property type="entry name" value="Homodimeric domain of signal transducing histidine kinase"/>
    <property type="match status" value="1"/>
</dbReference>
<dbReference type="InterPro" id="IPR004358">
    <property type="entry name" value="Sig_transdc_His_kin-like_C"/>
</dbReference>
<comment type="caution">
    <text evidence="13">The sequence shown here is derived from an EMBL/GenBank/DDBJ whole genome shotgun (WGS) entry which is preliminary data.</text>
</comment>
<dbReference type="InterPro" id="IPR003661">
    <property type="entry name" value="HisK_dim/P_dom"/>
</dbReference>
<organism evidence="13 14">
    <name type="scientific">Chryseobacterium arthrosphaerae</name>
    <dbReference type="NCBI Taxonomy" id="651561"/>
    <lineage>
        <taxon>Bacteria</taxon>
        <taxon>Pseudomonadati</taxon>
        <taxon>Bacteroidota</taxon>
        <taxon>Flavobacteriia</taxon>
        <taxon>Flavobacteriales</taxon>
        <taxon>Weeksellaceae</taxon>
        <taxon>Chryseobacterium group</taxon>
        <taxon>Chryseobacterium</taxon>
    </lineage>
</organism>
<sequence length="448" mass="51599">MNKKFRSVFIIASLTAACILVFQLYWIFNSYKTAEKNVKNTIENILEKSVEIYQMEQIDQLNIPPIIRSNDPTLYYTTKKEYNNPGNIAKDSSYSATMKSIKIPEKQLPELRAVFTKVFALTMKTVNLKDLSSIVKKELIKKNLDLDFKLFLVNKNVPLKDTFYIPVHISKKDLWVKAEVTNLNAYIFKQNLIPLLISLILILLSAGSLYFMAITIRRQLKLDDLKNDFINNMTHELRTPISILKSSNEALLHFKAINDPDKAERYLKINDDILNKLDHNVDRILDIAQFNIQKPSVNLVKVIPDELIIPVISRFTVNRNVKIEYSNQLKDHEIYTDPYIIDTILSNLFDNSIKYSRGEEVKIILRLSSVENGFQLYIEDNGKGIAPLYLPYIFDKFFRVPEGNLHNVKGYGLGLNFVKKLVESINGNVIVKSELNVGTTFIIKILNV</sequence>
<dbReference type="Gene3D" id="3.30.565.10">
    <property type="entry name" value="Histidine kinase-like ATPase, C-terminal domain"/>
    <property type="match status" value="1"/>
</dbReference>
<dbReference type="Pfam" id="PF00512">
    <property type="entry name" value="HisKA"/>
    <property type="match status" value="1"/>
</dbReference>
<dbReference type="PROSITE" id="PS51257">
    <property type="entry name" value="PROKAR_LIPOPROTEIN"/>
    <property type="match status" value="1"/>
</dbReference>
<dbReference type="EMBL" id="MAYG01000031">
    <property type="protein sequence ID" value="OCA68799.1"/>
    <property type="molecule type" value="Genomic_DNA"/>
</dbReference>
<dbReference type="PRINTS" id="PR00344">
    <property type="entry name" value="BCTRLSENSOR"/>
</dbReference>
<keyword evidence="7 11" id="KW-0812">Transmembrane</keyword>
<dbReference type="EC" id="2.7.13.3" evidence="3"/>
<dbReference type="Gene3D" id="1.10.287.130">
    <property type="match status" value="1"/>
</dbReference>
<evidence type="ECO:0000256" key="1">
    <source>
        <dbReference type="ARBA" id="ARBA00000085"/>
    </source>
</evidence>
<evidence type="ECO:0000256" key="8">
    <source>
        <dbReference type="ARBA" id="ARBA00022777"/>
    </source>
</evidence>
<dbReference type="SMART" id="SM00387">
    <property type="entry name" value="HATPase_c"/>
    <property type="match status" value="1"/>
</dbReference>
<gene>
    <name evidence="13" type="ORF">BBI00_21610</name>
</gene>
<dbReference type="InterPro" id="IPR050351">
    <property type="entry name" value="BphY/WalK/GraS-like"/>
</dbReference>
<evidence type="ECO:0000313" key="14">
    <source>
        <dbReference type="Proteomes" id="UP000093432"/>
    </source>
</evidence>
<dbReference type="GO" id="GO:0016036">
    <property type="term" value="P:cellular response to phosphate starvation"/>
    <property type="evidence" value="ECO:0007669"/>
    <property type="project" value="TreeGrafter"/>
</dbReference>
<evidence type="ECO:0000256" key="4">
    <source>
        <dbReference type="ARBA" id="ARBA00022475"/>
    </source>
</evidence>
<evidence type="ECO:0000259" key="12">
    <source>
        <dbReference type="PROSITE" id="PS50109"/>
    </source>
</evidence>
<evidence type="ECO:0000256" key="2">
    <source>
        <dbReference type="ARBA" id="ARBA00004651"/>
    </source>
</evidence>
<dbReference type="InterPro" id="IPR005467">
    <property type="entry name" value="His_kinase_dom"/>
</dbReference>
<evidence type="ECO:0000256" key="9">
    <source>
        <dbReference type="ARBA" id="ARBA00022989"/>
    </source>
</evidence>
<dbReference type="GO" id="GO:0005886">
    <property type="term" value="C:plasma membrane"/>
    <property type="evidence" value="ECO:0007669"/>
    <property type="project" value="UniProtKB-SubCell"/>
</dbReference>
<keyword evidence="4" id="KW-1003">Cell membrane</keyword>
<evidence type="ECO:0000256" key="5">
    <source>
        <dbReference type="ARBA" id="ARBA00022553"/>
    </source>
</evidence>
<evidence type="ECO:0000256" key="10">
    <source>
        <dbReference type="ARBA" id="ARBA00023136"/>
    </source>
</evidence>
<keyword evidence="9 11" id="KW-1133">Transmembrane helix</keyword>
<evidence type="ECO:0000256" key="3">
    <source>
        <dbReference type="ARBA" id="ARBA00012438"/>
    </source>
</evidence>
<dbReference type="Pfam" id="PF02518">
    <property type="entry name" value="HATPase_c"/>
    <property type="match status" value="1"/>
</dbReference>
<name>A0A1B8ZB08_9FLAO</name>
<evidence type="ECO:0000256" key="7">
    <source>
        <dbReference type="ARBA" id="ARBA00022692"/>
    </source>
</evidence>
<comment type="catalytic activity">
    <reaction evidence="1">
        <text>ATP + protein L-histidine = ADP + protein N-phospho-L-histidine.</text>
        <dbReference type="EC" id="2.7.13.3"/>
    </reaction>
</comment>
<dbReference type="RefSeq" id="WP_065400930.1">
    <property type="nucleotide sequence ID" value="NZ_JAKYXH010000007.1"/>
</dbReference>
<dbReference type="SUPFAM" id="SSF55874">
    <property type="entry name" value="ATPase domain of HSP90 chaperone/DNA topoisomerase II/histidine kinase"/>
    <property type="match status" value="1"/>
</dbReference>
<evidence type="ECO:0000256" key="6">
    <source>
        <dbReference type="ARBA" id="ARBA00022679"/>
    </source>
</evidence>
<dbReference type="GO" id="GO:0000155">
    <property type="term" value="F:phosphorelay sensor kinase activity"/>
    <property type="evidence" value="ECO:0007669"/>
    <property type="project" value="InterPro"/>
</dbReference>
<dbReference type="OrthoDB" id="1933776at2"/>
<dbReference type="Proteomes" id="UP000093432">
    <property type="component" value="Unassembled WGS sequence"/>
</dbReference>